<dbReference type="InterPro" id="IPR029058">
    <property type="entry name" value="AB_hydrolase_fold"/>
</dbReference>
<comment type="caution">
    <text evidence="4">The sequence shown here is derived from an EMBL/GenBank/DDBJ whole genome shotgun (WGS) entry which is preliminary data.</text>
</comment>
<dbReference type="GO" id="GO:0006508">
    <property type="term" value="P:proteolysis"/>
    <property type="evidence" value="ECO:0007669"/>
    <property type="project" value="InterPro"/>
</dbReference>
<keyword evidence="5" id="KW-1185">Reference proteome</keyword>
<dbReference type="PANTHER" id="PTHR43798">
    <property type="entry name" value="MONOACYLGLYCEROL LIPASE"/>
    <property type="match status" value="1"/>
</dbReference>
<dbReference type="GO" id="GO:0047372">
    <property type="term" value="F:monoacylglycerol lipase activity"/>
    <property type="evidence" value="ECO:0007669"/>
    <property type="project" value="TreeGrafter"/>
</dbReference>
<name>A0A3N2RAG0_9RHOB</name>
<evidence type="ECO:0000259" key="3">
    <source>
        <dbReference type="Pfam" id="PF00561"/>
    </source>
</evidence>
<protein>
    <submittedName>
        <fullName evidence="4">Alpha/beta hydrolase</fullName>
    </submittedName>
</protein>
<comment type="similarity">
    <text evidence="1">Belongs to the peptidase S33 family.</text>
</comment>
<gene>
    <name evidence="4" type="ORF">EAT49_01070</name>
</gene>
<dbReference type="OrthoDB" id="9815441at2"/>
<dbReference type="SUPFAM" id="SSF53474">
    <property type="entry name" value="alpha/beta-Hydrolases"/>
    <property type="match status" value="1"/>
</dbReference>
<dbReference type="PRINTS" id="PR00111">
    <property type="entry name" value="ABHYDROLASE"/>
</dbReference>
<dbReference type="GO" id="GO:0008233">
    <property type="term" value="F:peptidase activity"/>
    <property type="evidence" value="ECO:0007669"/>
    <property type="project" value="InterPro"/>
</dbReference>
<reference evidence="4 5" key="1">
    <citation type="submission" date="2018-10" db="EMBL/GenBank/DDBJ databases">
        <title>Histidinibacterium lentulum gen. nov., sp. nov., a marine bacterium from the culture broth of Picochlorum sp. 122.</title>
        <authorList>
            <person name="Wang G."/>
        </authorList>
    </citation>
    <scope>NUCLEOTIDE SEQUENCE [LARGE SCALE GENOMIC DNA]</scope>
    <source>
        <strain evidence="4 5">B17</strain>
    </source>
</reference>
<dbReference type="GO" id="GO:0046464">
    <property type="term" value="P:acylglycerol catabolic process"/>
    <property type="evidence" value="ECO:0007669"/>
    <property type="project" value="TreeGrafter"/>
</dbReference>
<dbReference type="Gene3D" id="3.40.50.1820">
    <property type="entry name" value="alpha/beta hydrolase"/>
    <property type="match status" value="1"/>
</dbReference>
<accession>A0A3N2RAG0</accession>
<dbReference type="Proteomes" id="UP000268016">
    <property type="component" value="Unassembled WGS sequence"/>
</dbReference>
<keyword evidence="2 4" id="KW-0378">Hydrolase</keyword>
<dbReference type="AlphaFoldDB" id="A0A3N2RAG0"/>
<proteinExistence type="inferred from homology"/>
<dbReference type="Pfam" id="PF00561">
    <property type="entry name" value="Abhydrolase_1"/>
    <property type="match status" value="1"/>
</dbReference>
<organism evidence="4 5">
    <name type="scientific">Histidinibacterium lentulum</name>
    <dbReference type="NCBI Taxonomy" id="2480588"/>
    <lineage>
        <taxon>Bacteria</taxon>
        <taxon>Pseudomonadati</taxon>
        <taxon>Pseudomonadota</taxon>
        <taxon>Alphaproteobacteria</taxon>
        <taxon>Rhodobacterales</taxon>
        <taxon>Paracoccaceae</taxon>
        <taxon>Histidinibacterium</taxon>
    </lineage>
</organism>
<evidence type="ECO:0000256" key="2">
    <source>
        <dbReference type="ARBA" id="ARBA00022801"/>
    </source>
</evidence>
<dbReference type="InterPro" id="IPR000073">
    <property type="entry name" value="AB_hydrolase_1"/>
</dbReference>
<sequence>MRATLLGLAAVIALGTVATGLRLSARVKAGEAAYPPEGRFVTVEGRRIHAVVSGEGPDVVLIHGSSGNTRDMTFRLAPILARTYRVIAFDRPGLGYSDRLQGKEGIEAQARVLQAAAAQLGAEKPIVLGQSYGGAVALAWAARHPASLSALVAVSSPSQRWEGDLPALYRLTSHPLGSALAVPLISAWVPPDYVAQQIRGVFGPQEMPPGYAEAIGAPLITRPESLRANAAQRATLKQEITALQPHYATITVPLEIVHGTADTTVPFEIHAEPLARQAPTAHLMALPGIGHIPQNVAPEAVAEAVDRAARRAGLN</sequence>
<dbReference type="GO" id="GO:0016020">
    <property type="term" value="C:membrane"/>
    <property type="evidence" value="ECO:0007669"/>
    <property type="project" value="TreeGrafter"/>
</dbReference>
<dbReference type="PRINTS" id="PR00793">
    <property type="entry name" value="PROAMNOPTASE"/>
</dbReference>
<feature type="domain" description="AB hydrolase-1" evidence="3">
    <location>
        <begin position="59"/>
        <end position="294"/>
    </location>
</feature>
<dbReference type="InterPro" id="IPR002410">
    <property type="entry name" value="Peptidase_S33"/>
</dbReference>
<dbReference type="PANTHER" id="PTHR43798:SF5">
    <property type="entry name" value="MONOACYLGLYCEROL LIPASE ABHD6"/>
    <property type="match status" value="1"/>
</dbReference>
<evidence type="ECO:0000313" key="5">
    <source>
        <dbReference type="Proteomes" id="UP000268016"/>
    </source>
</evidence>
<evidence type="ECO:0000256" key="1">
    <source>
        <dbReference type="ARBA" id="ARBA00010088"/>
    </source>
</evidence>
<evidence type="ECO:0000313" key="4">
    <source>
        <dbReference type="EMBL" id="ROU04395.1"/>
    </source>
</evidence>
<dbReference type="EMBL" id="RDRB01000001">
    <property type="protein sequence ID" value="ROU04395.1"/>
    <property type="molecule type" value="Genomic_DNA"/>
</dbReference>
<dbReference type="InterPro" id="IPR050266">
    <property type="entry name" value="AB_hydrolase_sf"/>
</dbReference>